<dbReference type="RefSeq" id="YP_009226476.1">
    <property type="nucleotide sequence ID" value="NC_029106.1"/>
</dbReference>
<reference evidence="1" key="1">
    <citation type="submission" date="2015-09" db="EMBL/GenBank/DDBJ databases">
        <authorList>
            <person name="Zhao X."/>
        </authorList>
    </citation>
    <scope>NUCLEOTIDE SEQUENCE [LARGE SCALE GENOMIC DNA]</scope>
</reference>
<evidence type="ECO:0000313" key="1">
    <source>
        <dbReference type="EMBL" id="ALA45412.1"/>
    </source>
</evidence>
<protein>
    <submittedName>
        <fullName evidence="1">Uncharacterized protein</fullName>
    </submittedName>
</protein>
<dbReference type="KEGG" id="vg:26798941"/>
<accession>A0A0K2FHH6</accession>
<sequence>MADQVKIPVKKVHANLKGVDAYDGVAYGISVIGANGVPANILVVGPSPGDVAGAIHAAWPNQPVRFDKISRVMVMSADAVEDEEL</sequence>
<dbReference type="Proteomes" id="UP000201646">
    <property type="component" value="Segment"/>
</dbReference>
<organism evidence="1 2">
    <name type="scientific">Achromobacter phage phiAxp-2</name>
    <dbReference type="NCBI Taxonomy" id="1664246"/>
    <lineage>
        <taxon>Viruses</taxon>
        <taxon>Duplodnaviria</taxon>
        <taxon>Heunggongvirae</taxon>
        <taxon>Uroviricota</taxon>
        <taxon>Caudoviricetes</taxon>
        <taxon>Casjensviridae</taxon>
        <taxon>Fengtaivirus</taxon>
        <taxon>Fengtaivirus Axp2</taxon>
    </lineage>
</organism>
<name>A0A0K2FHH6_9CAUD</name>
<dbReference type="EMBL" id="KT321316">
    <property type="protein sequence ID" value="ALA45412.1"/>
    <property type="molecule type" value="Genomic_DNA"/>
</dbReference>
<proteinExistence type="predicted"/>
<evidence type="ECO:0000313" key="2">
    <source>
        <dbReference type="Proteomes" id="UP000201646"/>
    </source>
</evidence>
<gene>
    <name evidence="1" type="ORF">ADP64_000058</name>
</gene>
<keyword evidence="2" id="KW-1185">Reference proteome</keyword>
<dbReference type="GeneID" id="26798941"/>